<comment type="subunit">
    <text evidence="8">Homodimer. Interacts with FtsZ.</text>
</comment>
<dbReference type="EMBL" id="VSSQ01095640">
    <property type="protein sequence ID" value="MPN39681.1"/>
    <property type="molecule type" value="Genomic_DNA"/>
</dbReference>
<dbReference type="GO" id="GO:0043093">
    <property type="term" value="P:FtsZ-dependent cytokinesis"/>
    <property type="evidence" value="ECO:0007669"/>
    <property type="project" value="TreeGrafter"/>
</dbReference>
<evidence type="ECO:0000256" key="8">
    <source>
        <dbReference type="ARBA" id="ARBA00026068"/>
    </source>
</evidence>
<keyword evidence="5" id="KW-0717">Septation</keyword>
<keyword evidence="3" id="KW-0963">Cytoplasm</keyword>
<dbReference type="GO" id="GO:0030428">
    <property type="term" value="C:cell septum"/>
    <property type="evidence" value="ECO:0007669"/>
    <property type="project" value="TreeGrafter"/>
</dbReference>
<evidence type="ECO:0000256" key="1">
    <source>
        <dbReference type="ARBA" id="ARBA00004496"/>
    </source>
</evidence>
<comment type="subcellular location">
    <subcellularLocation>
        <location evidence="1">Cytoplasm</location>
    </subcellularLocation>
</comment>
<dbReference type="SUPFAM" id="SSF102829">
    <property type="entry name" value="Cell division protein ZapA-like"/>
    <property type="match status" value="1"/>
</dbReference>
<evidence type="ECO:0000313" key="11">
    <source>
        <dbReference type="EMBL" id="MPN39681.1"/>
    </source>
</evidence>
<evidence type="ECO:0000256" key="2">
    <source>
        <dbReference type="ARBA" id="ARBA00015195"/>
    </source>
</evidence>
<dbReference type="GO" id="GO:0000917">
    <property type="term" value="P:division septum assembly"/>
    <property type="evidence" value="ECO:0007669"/>
    <property type="project" value="UniProtKB-KW"/>
</dbReference>
<reference evidence="11" key="1">
    <citation type="submission" date="2019-08" db="EMBL/GenBank/DDBJ databases">
        <authorList>
            <person name="Kucharzyk K."/>
            <person name="Murdoch R.W."/>
            <person name="Higgins S."/>
            <person name="Loffler F."/>
        </authorList>
    </citation>
    <scope>NUCLEOTIDE SEQUENCE</scope>
</reference>
<comment type="function">
    <text evidence="7">Activator of cell division through the inhibition of FtsZ GTPase activity, therefore promoting FtsZ assembly into bundles of protofilaments necessary for the formation of the division Z ring. It is recruited early at mid-cell but it is not essential for cell division.</text>
</comment>
<proteinExistence type="predicted"/>
<organism evidence="11">
    <name type="scientific">bioreactor metagenome</name>
    <dbReference type="NCBI Taxonomy" id="1076179"/>
    <lineage>
        <taxon>unclassified sequences</taxon>
        <taxon>metagenomes</taxon>
        <taxon>ecological metagenomes</taxon>
    </lineage>
</organism>
<accession>A0A645HL09</accession>
<dbReference type="GO" id="GO:0000921">
    <property type="term" value="P:septin ring assembly"/>
    <property type="evidence" value="ECO:0007669"/>
    <property type="project" value="TreeGrafter"/>
</dbReference>
<gene>
    <name evidence="11" type="primary">zapA_10</name>
    <name evidence="11" type="ORF">SDC9_187210</name>
</gene>
<evidence type="ECO:0000256" key="4">
    <source>
        <dbReference type="ARBA" id="ARBA00022618"/>
    </source>
</evidence>
<evidence type="ECO:0000256" key="6">
    <source>
        <dbReference type="ARBA" id="ARBA00023306"/>
    </source>
</evidence>
<dbReference type="AlphaFoldDB" id="A0A645HL09"/>
<dbReference type="GO" id="GO:0032153">
    <property type="term" value="C:cell division site"/>
    <property type="evidence" value="ECO:0007669"/>
    <property type="project" value="TreeGrafter"/>
</dbReference>
<name>A0A645HL09_9ZZZZ</name>
<evidence type="ECO:0000256" key="9">
    <source>
        <dbReference type="ARBA" id="ARBA00033158"/>
    </source>
</evidence>
<dbReference type="GO" id="GO:0005829">
    <property type="term" value="C:cytosol"/>
    <property type="evidence" value="ECO:0007669"/>
    <property type="project" value="TreeGrafter"/>
</dbReference>
<dbReference type="InterPro" id="IPR036192">
    <property type="entry name" value="Cell_div_ZapA-like_sf"/>
</dbReference>
<dbReference type="InterPro" id="IPR007838">
    <property type="entry name" value="Cell_div_ZapA-like"/>
</dbReference>
<comment type="caution">
    <text evidence="11">The sequence shown here is derived from an EMBL/GenBank/DDBJ whole genome shotgun (WGS) entry which is preliminary data.</text>
</comment>
<evidence type="ECO:0000256" key="5">
    <source>
        <dbReference type="ARBA" id="ARBA00023210"/>
    </source>
</evidence>
<sequence length="122" mass="13927">MKNKINVTICGADYKITANESPEYIQKVARIVDDRMSELLQSSSKMSMTMVGVLTAVNMCDEKLKADQTADNLRMQLKKYLDNAEKAKQEADDYKREVQSLRNENAELKTKLDRLKGQAHKI</sequence>
<protein>
    <recommendedName>
        <fullName evidence="2">Cell division protein ZapA</fullName>
    </recommendedName>
    <alternativeName>
        <fullName evidence="9">Z ring-associated protein ZapA</fullName>
    </alternativeName>
</protein>
<evidence type="ECO:0000256" key="10">
    <source>
        <dbReference type="SAM" id="Coils"/>
    </source>
</evidence>
<keyword evidence="4 11" id="KW-0132">Cell division</keyword>
<dbReference type="PANTHER" id="PTHR34981:SF1">
    <property type="entry name" value="CELL DIVISION PROTEIN ZAPA"/>
    <property type="match status" value="1"/>
</dbReference>
<feature type="coiled-coil region" evidence="10">
    <location>
        <begin position="70"/>
        <end position="118"/>
    </location>
</feature>
<dbReference type="InterPro" id="IPR053712">
    <property type="entry name" value="Bac_CellDiv_Activator"/>
</dbReference>
<dbReference type="Pfam" id="PF05164">
    <property type="entry name" value="ZapA"/>
    <property type="match status" value="1"/>
</dbReference>
<dbReference type="Gene3D" id="6.10.250.790">
    <property type="match status" value="1"/>
</dbReference>
<evidence type="ECO:0000256" key="7">
    <source>
        <dbReference type="ARBA" id="ARBA00024910"/>
    </source>
</evidence>
<evidence type="ECO:0000256" key="3">
    <source>
        <dbReference type="ARBA" id="ARBA00022490"/>
    </source>
</evidence>
<keyword evidence="10" id="KW-0175">Coiled coil</keyword>
<dbReference type="PANTHER" id="PTHR34981">
    <property type="entry name" value="CELL DIVISION PROTEIN ZAPA"/>
    <property type="match status" value="1"/>
</dbReference>
<keyword evidence="6" id="KW-0131">Cell cycle</keyword>